<name>A0A110B271_9SPHI</name>
<organism evidence="1 2">
    <name type="scientific">Mucilaginibacter gotjawali</name>
    <dbReference type="NCBI Taxonomy" id="1550579"/>
    <lineage>
        <taxon>Bacteria</taxon>
        <taxon>Pseudomonadati</taxon>
        <taxon>Bacteroidota</taxon>
        <taxon>Sphingobacteriia</taxon>
        <taxon>Sphingobacteriales</taxon>
        <taxon>Sphingobacteriaceae</taxon>
        <taxon>Mucilaginibacter</taxon>
    </lineage>
</organism>
<dbReference type="Gene3D" id="3.30.2310.20">
    <property type="entry name" value="RelE-like"/>
    <property type="match status" value="1"/>
</dbReference>
<dbReference type="EMBL" id="AP017313">
    <property type="protein sequence ID" value="BAU53292.1"/>
    <property type="molecule type" value="Genomic_DNA"/>
</dbReference>
<accession>A0A110B271</accession>
<dbReference type="KEGG" id="mgot:MgSA37_01459"/>
<evidence type="ECO:0000313" key="2">
    <source>
        <dbReference type="Proteomes" id="UP000218263"/>
    </source>
</evidence>
<reference evidence="1 2" key="1">
    <citation type="submission" date="2015-12" db="EMBL/GenBank/DDBJ databases">
        <title>Genome sequence of Mucilaginibacter gotjawali.</title>
        <authorList>
            <person name="Lee J.S."/>
            <person name="Lee K.C."/>
            <person name="Kim K.K."/>
            <person name="Lee B.W."/>
        </authorList>
    </citation>
    <scope>NUCLEOTIDE SEQUENCE [LARGE SCALE GENOMIC DNA]</scope>
    <source>
        <strain evidence="1 2">SA3-7</strain>
    </source>
</reference>
<sequence>MDENSSFAIHYTKRANADAIVIKNYLLYNFTHKEVDHFYHLLETFERATKPFPELYPLVNKSRKIRRAVLSKQLSVFYRVSKSRISINSILDNRMDPSKWP</sequence>
<dbReference type="AlphaFoldDB" id="A0A110B271"/>
<evidence type="ECO:0000313" key="1">
    <source>
        <dbReference type="EMBL" id="BAU53292.1"/>
    </source>
</evidence>
<protein>
    <submittedName>
        <fullName evidence="1">Uncharacterized protein</fullName>
    </submittedName>
</protein>
<keyword evidence="2" id="KW-1185">Reference proteome</keyword>
<gene>
    <name evidence="1" type="ORF">MgSA37_01459</name>
</gene>
<dbReference type="InterPro" id="IPR035093">
    <property type="entry name" value="RelE/ParE_toxin_dom_sf"/>
</dbReference>
<proteinExistence type="predicted"/>
<dbReference type="RefSeq" id="WP_096350758.1">
    <property type="nucleotide sequence ID" value="NZ_JACHWX010000004.1"/>
</dbReference>
<dbReference type="Proteomes" id="UP000218263">
    <property type="component" value="Chromosome"/>
</dbReference>